<name>A0A8J6TJC1_9CHLR</name>
<reference evidence="2 3" key="1">
    <citation type="submission" date="2020-08" db="EMBL/GenBank/DDBJ databases">
        <title>Bridging the membrane lipid divide: bacteria of the FCB group superphylum have the potential to synthesize archaeal ether lipids.</title>
        <authorList>
            <person name="Villanueva L."/>
            <person name="Von Meijenfeldt F.A.B."/>
            <person name="Westbye A.B."/>
            <person name="Yadav S."/>
            <person name="Hopmans E.C."/>
            <person name="Dutilh B.E."/>
            <person name="Sinninghe Damste J.S."/>
        </authorList>
    </citation>
    <scope>NUCLEOTIDE SEQUENCE [LARGE SCALE GENOMIC DNA]</scope>
    <source>
        <strain evidence="2">NIOZ-UU36</strain>
    </source>
</reference>
<feature type="transmembrane region" description="Helical" evidence="1">
    <location>
        <begin position="26"/>
        <end position="54"/>
    </location>
</feature>
<gene>
    <name evidence="2" type="ORF">H8E29_14160</name>
</gene>
<accession>A0A8J6TJC1</accession>
<protein>
    <submittedName>
        <fullName evidence="2">Uncharacterized protein</fullName>
    </submittedName>
</protein>
<keyword evidence="1" id="KW-0472">Membrane</keyword>
<keyword evidence="1" id="KW-1133">Transmembrane helix</keyword>
<evidence type="ECO:0000256" key="1">
    <source>
        <dbReference type="SAM" id="Phobius"/>
    </source>
</evidence>
<dbReference type="AlphaFoldDB" id="A0A8J6TJC1"/>
<evidence type="ECO:0000313" key="3">
    <source>
        <dbReference type="Proteomes" id="UP000614469"/>
    </source>
</evidence>
<keyword evidence="1" id="KW-0812">Transmembrane</keyword>
<proteinExistence type="predicted"/>
<dbReference type="EMBL" id="JACNJN010000159">
    <property type="protein sequence ID" value="MBC8336405.1"/>
    <property type="molecule type" value="Genomic_DNA"/>
</dbReference>
<organism evidence="2 3">
    <name type="scientific">Candidatus Desulfolinea nitratireducens</name>
    <dbReference type="NCBI Taxonomy" id="2841698"/>
    <lineage>
        <taxon>Bacteria</taxon>
        <taxon>Bacillati</taxon>
        <taxon>Chloroflexota</taxon>
        <taxon>Anaerolineae</taxon>
        <taxon>Anaerolineales</taxon>
        <taxon>Anaerolineales incertae sedis</taxon>
        <taxon>Candidatus Desulfolinea</taxon>
    </lineage>
</organism>
<evidence type="ECO:0000313" key="2">
    <source>
        <dbReference type="EMBL" id="MBC8336405.1"/>
    </source>
</evidence>
<sequence>MNAENELRTHTKKTPILFWRSLWLGFWRMVVLGVTLVCIYTLFALWGVILLVILAGRQVRAVLRWEAQRRP</sequence>
<dbReference type="Proteomes" id="UP000614469">
    <property type="component" value="Unassembled WGS sequence"/>
</dbReference>
<comment type="caution">
    <text evidence="2">The sequence shown here is derived from an EMBL/GenBank/DDBJ whole genome shotgun (WGS) entry which is preliminary data.</text>
</comment>